<organism evidence="6 7">
    <name type="scientific">Conidiobolus coronatus (strain ATCC 28846 / CBS 209.66 / NRRL 28638)</name>
    <name type="common">Delacroixia coronata</name>
    <dbReference type="NCBI Taxonomy" id="796925"/>
    <lineage>
        <taxon>Eukaryota</taxon>
        <taxon>Fungi</taxon>
        <taxon>Fungi incertae sedis</taxon>
        <taxon>Zoopagomycota</taxon>
        <taxon>Entomophthoromycotina</taxon>
        <taxon>Entomophthoromycetes</taxon>
        <taxon>Entomophthorales</taxon>
        <taxon>Ancylistaceae</taxon>
        <taxon>Conidiobolus</taxon>
    </lineage>
</organism>
<dbReference type="InterPro" id="IPR005351">
    <property type="entry name" value="ASTER"/>
</dbReference>
<evidence type="ECO:0000313" key="6">
    <source>
        <dbReference type="EMBL" id="KXN73792.1"/>
    </source>
</evidence>
<name>A0A137PFM7_CONC2</name>
<evidence type="ECO:0000256" key="4">
    <source>
        <dbReference type="ARBA" id="ARBA00023136"/>
    </source>
</evidence>
<sequence>MSSSKSDPRRVDQVIHFHIPVEIQPDQADNELFTVGAVLLSLLGFVMRNRWASWGSLFLALCGSINEKVLTSSNEKKPFWTTFMFAIVSLTIQYIPLLLEPQLMD</sequence>
<dbReference type="AlphaFoldDB" id="A0A137PFM7"/>
<evidence type="ECO:0000256" key="2">
    <source>
        <dbReference type="ARBA" id="ARBA00022692"/>
    </source>
</evidence>
<keyword evidence="2 5" id="KW-0812">Transmembrane</keyword>
<feature type="transmembrane region" description="Helical" evidence="5">
    <location>
        <begin position="79"/>
        <end position="99"/>
    </location>
</feature>
<dbReference type="Proteomes" id="UP000070444">
    <property type="component" value="Unassembled WGS sequence"/>
</dbReference>
<evidence type="ECO:0000256" key="1">
    <source>
        <dbReference type="ARBA" id="ARBA00004370"/>
    </source>
</evidence>
<dbReference type="GO" id="GO:0044183">
    <property type="term" value="F:protein folding chaperone"/>
    <property type="evidence" value="ECO:0007669"/>
    <property type="project" value="InterPro"/>
</dbReference>
<accession>A0A137PFM7</accession>
<keyword evidence="7" id="KW-1185">Reference proteome</keyword>
<dbReference type="OrthoDB" id="284718at2759"/>
<keyword evidence="3 5" id="KW-1133">Transmembrane helix</keyword>
<reference evidence="6 7" key="1">
    <citation type="journal article" date="2015" name="Genome Biol. Evol.">
        <title>Phylogenomic analyses indicate that early fungi evolved digesting cell walls of algal ancestors of land plants.</title>
        <authorList>
            <person name="Chang Y."/>
            <person name="Wang S."/>
            <person name="Sekimoto S."/>
            <person name="Aerts A.L."/>
            <person name="Choi C."/>
            <person name="Clum A."/>
            <person name="LaButti K.M."/>
            <person name="Lindquist E.A."/>
            <person name="Yee Ngan C."/>
            <person name="Ohm R.A."/>
            <person name="Salamov A.A."/>
            <person name="Grigoriev I.V."/>
            <person name="Spatafora J.W."/>
            <person name="Berbee M.L."/>
        </authorList>
    </citation>
    <scope>NUCLEOTIDE SEQUENCE [LARGE SCALE GENOMIC DNA]</scope>
    <source>
        <strain evidence="6 7">NRRL 28638</strain>
    </source>
</reference>
<comment type="subcellular location">
    <subcellularLocation>
        <location evidence="1">Membrane</location>
    </subcellularLocation>
</comment>
<keyword evidence="4 5" id="KW-0472">Membrane</keyword>
<protein>
    <recommendedName>
        <fullName evidence="8">Protein Asterix</fullName>
    </recommendedName>
</protein>
<gene>
    <name evidence="6" type="ORF">CONCODRAFT_15264</name>
</gene>
<proteinExistence type="predicted"/>
<evidence type="ECO:0000256" key="5">
    <source>
        <dbReference type="SAM" id="Phobius"/>
    </source>
</evidence>
<evidence type="ECO:0008006" key="8">
    <source>
        <dbReference type="Google" id="ProtNLM"/>
    </source>
</evidence>
<dbReference type="GO" id="GO:0045048">
    <property type="term" value="P:protein insertion into ER membrane"/>
    <property type="evidence" value="ECO:0007669"/>
    <property type="project" value="InterPro"/>
</dbReference>
<evidence type="ECO:0000256" key="3">
    <source>
        <dbReference type="ARBA" id="ARBA00022989"/>
    </source>
</evidence>
<dbReference type="EMBL" id="KQ964431">
    <property type="protein sequence ID" value="KXN73792.1"/>
    <property type="molecule type" value="Genomic_DNA"/>
</dbReference>
<dbReference type="GO" id="GO:0005789">
    <property type="term" value="C:endoplasmic reticulum membrane"/>
    <property type="evidence" value="ECO:0007669"/>
    <property type="project" value="InterPro"/>
</dbReference>
<dbReference type="Pfam" id="PF03669">
    <property type="entry name" value="ASTER"/>
    <property type="match status" value="1"/>
</dbReference>
<evidence type="ECO:0000313" key="7">
    <source>
        <dbReference type="Proteomes" id="UP000070444"/>
    </source>
</evidence>